<dbReference type="RefSeq" id="WP_106845278.1">
    <property type="nucleotide sequence ID" value="NZ_CP027792.1"/>
</dbReference>
<name>A0A2P1NIA7_9BURK</name>
<keyword evidence="2" id="KW-1185">Reference proteome</keyword>
<proteinExistence type="predicted"/>
<reference evidence="2" key="1">
    <citation type="submission" date="2018-03" db="EMBL/GenBank/DDBJ databases">
        <title>Genome sequencing of Melaminivora sp. strain SC2-7.</title>
        <authorList>
            <person name="Kim S.-J."/>
            <person name="Heo J."/>
            <person name="Ahn J.-H."/>
            <person name="Kwon S.-W."/>
        </authorList>
    </citation>
    <scope>NUCLEOTIDE SEQUENCE [LARGE SCALE GENOMIC DNA]</scope>
    <source>
        <strain evidence="2">SC2-7</strain>
    </source>
</reference>
<accession>A0A2P1NIA7</accession>
<dbReference type="EMBL" id="CP027792">
    <property type="protein sequence ID" value="AVP56720.1"/>
    <property type="molecule type" value="Genomic_DNA"/>
</dbReference>
<dbReference type="Proteomes" id="UP000241829">
    <property type="component" value="Chromosome"/>
</dbReference>
<sequence length="332" mass="37917">MDQRKSPGDAETPKPLKPWRSLADQLQQLRDRGLQVDDATAALDYLERLGYYRLSGYWYPLRAIDPVASTAQGQAVRLDSFAPGSRFEDVVRLYVFDKKLRLLALDALERIEMAVRVDVAHLLGRRDPRAHENPACLHGNFTKKPIPRGPDAGKTQHQVWLSKYQVMLKRARKEPFVAHHQQQYGALPVWAAIEVWDFGLLSKLFAGMQHADQQTIAGLYGAPSGQAFAQWLRSLNFIRNVSAHHSRLWNINVLERSAPPAKWPAQVDNAKPFFYFCLMQQLLRVICPNSSWGQRFKALLANDFPEDAHQWFSPADLGADEGWEEWGLWPQP</sequence>
<dbReference type="AlphaFoldDB" id="A0A2P1NIA7"/>
<dbReference type="KEGG" id="melm:C7H73_02830"/>
<evidence type="ECO:0000313" key="1">
    <source>
        <dbReference type="EMBL" id="AVP56720.1"/>
    </source>
</evidence>
<dbReference type="PIRSF" id="PIRSF034934">
    <property type="entry name" value="AbiF_AbiD"/>
    <property type="match status" value="1"/>
</dbReference>
<dbReference type="Pfam" id="PF07751">
    <property type="entry name" value="Abi_2"/>
    <property type="match status" value="1"/>
</dbReference>
<protein>
    <submittedName>
        <fullName evidence="1">Abortive phage resistance protein</fullName>
    </submittedName>
</protein>
<evidence type="ECO:0000313" key="2">
    <source>
        <dbReference type="Proteomes" id="UP000241829"/>
    </source>
</evidence>
<dbReference type="InterPro" id="IPR011664">
    <property type="entry name" value="Abi_system_AbiD/AbiF-like"/>
</dbReference>
<gene>
    <name evidence="1" type="ORF">C7H73_02830</name>
</gene>
<dbReference type="OrthoDB" id="5363652at2"/>
<organism evidence="1 2">
    <name type="scientific">Pulveribacter suum</name>
    <dbReference type="NCBI Taxonomy" id="2116657"/>
    <lineage>
        <taxon>Bacteria</taxon>
        <taxon>Pseudomonadati</taxon>
        <taxon>Pseudomonadota</taxon>
        <taxon>Betaproteobacteria</taxon>
        <taxon>Burkholderiales</taxon>
        <taxon>Comamonadaceae</taxon>
        <taxon>Pulveribacter</taxon>
    </lineage>
</organism>
<dbReference type="InterPro" id="IPR017034">
    <property type="entry name" value="Abi_system_AbiD/AbiF"/>
</dbReference>